<keyword evidence="2" id="KW-0732">Signal</keyword>
<sequence>MKIIRCARALCTVGLVLSLSACGTGAGASPAAIEPTESTGSASEMPHAGASSDSTPTRAESSDQPDTLGTYRQLFAEPALAQCMSEIMGQHVDDQLTRKAAEGMTGIGGIGNITVKNGRFVPAEDTENPHCAAALQHVTSIAGIEHFTNIQTLCLDGLINLRDLTPVRGLRQLMSIRLLDTAVTDFSQLNSPTRIYNLDVFISAGMPTPTIAQQRAWRINIITQAP</sequence>
<proteinExistence type="predicted"/>
<dbReference type="RefSeq" id="WP_369341120.1">
    <property type="nucleotide sequence ID" value="NZ_CP129675.1"/>
</dbReference>
<dbReference type="AlphaFoldDB" id="A0AB39UMN2"/>
<dbReference type="Gene3D" id="3.80.10.10">
    <property type="entry name" value="Ribonuclease Inhibitor"/>
    <property type="match status" value="1"/>
</dbReference>
<evidence type="ECO:0008006" key="6">
    <source>
        <dbReference type="Google" id="ProtNLM"/>
    </source>
</evidence>
<evidence type="ECO:0000256" key="1">
    <source>
        <dbReference type="SAM" id="MobiDB-lite"/>
    </source>
</evidence>
<dbReference type="KEGG" id="bfk:QN062_07025"/>
<reference evidence="5" key="1">
    <citation type="submission" date="2023-07" db="EMBL/GenBank/DDBJ databases">
        <title>Bifidobacterium aquikefiriaerophilum sp. nov. and Bifidobacterium eccum sp. nov., isolated from water kefir.</title>
        <authorList>
            <person name="Breselge S."/>
            <person name="Bellassi P."/>
            <person name="Barcenilla C."/>
            <person name="Alvarez-Ordonez A."/>
            <person name="Morelli L."/>
            <person name="Cotter P.D."/>
        </authorList>
    </citation>
    <scope>NUCLEOTIDE SEQUENCE</scope>
    <source>
        <strain evidence="5">WK012_4_13</strain>
        <strain evidence="4">WK013_4_14</strain>
        <strain evidence="3">WK048_4_13</strain>
    </source>
</reference>
<gene>
    <name evidence="5" type="ORF">QN062_07025</name>
    <name evidence="4" type="ORF">QN216_01230</name>
    <name evidence="3" type="ORF">QN217_09225</name>
</gene>
<dbReference type="InterPro" id="IPR032675">
    <property type="entry name" value="LRR_dom_sf"/>
</dbReference>
<dbReference type="EMBL" id="CP129675">
    <property type="protein sequence ID" value="XDS46297.1"/>
    <property type="molecule type" value="Genomic_DNA"/>
</dbReference>
<feature type="region of interest" description="Disordered" evidence="1">
    <location>
        <begin position="28"/>
        <end position="66"/>
    </location>
</feature>
<name>A0AB39UMN2_9BIFI</name>
<dbReference type="EMBL" id="CP129682">
    <property type="protein sequence ID" value="XDS48924.1"/>
    <property type="molecule type" value="Genomic_DNA"/>
</dbReference>
<feature type="chain" id="PRO_5044175387" description="Lipoprotein" evidence="2">
    <location>
        <begin position="22"/>
        <end position="226"/>
    </location>
</feature>
<evidence type="ECO:0000256" key="2">
    <source>
        <dbReference type="SAM" id="SignalP"/>
    </source>
</evidence>
<evidence type="ECO:0000313" key="5">
    <source>
        <dbReference type="EMBL" id="XDS50148.1"/>
    </source>
</evidence>
<protein>
    <recommendedName>
        <fullName evidence="6">Lipoprotein</fullName>
    </recommendedName>
</protein>
<feature type="compositionally biased region" description="Polar residues" evidence="1">
    <location>
        <begin position="51"/>
        <end position="66"/>
    </location>
</feature>
<evidence type="ECO:0000313" key="4">
    <source>
        <dbReference type="EMBL" id="XDS48924.1"/>
    </source>
</evidence>
<organism evidence="5">
    <name type="scientific">Bifidobacterium fermentum</name>
    <dbReference type="NCBI Taxonomy" id="3059035"/>
    <lineage>
        <taxon>Bacteria</taxon>
        <taxon>Bacillati</taxon>
        <taxon>Actinomycetota</taxon>
        <taxon>Actinomycetes</taxon>
        <taxon>Bifidobacteriales</taxon>
        <taxon>Bifidobacteriaceae</taxon>
        <taxon>Bifidobacterium</taxon>
    </lineage>
</organism>
<feature type="signal peptide" evidence="2">
    <location>
        <begin position="1"/>
        <end position="21"/>
    </location>
</feature>
<accession>A0AB39UMN2</accession>
<dbReference type="EMBL" id="CP129683">
    <property type="protein sequence ID" value="XDS50148.1"/>
    <property type="molecule type" value="Genomic_DNA"/>
</dbReference>
<evidence type="ECO:0000313" key="3">
    <source>
        <dbReference type="EMBL" id="XDS46297.1"/>
    </source>
</evidence>
<dbReference type="PROSITE" id="PS51257">
    <property type="entry name" value="PROKAR_LIPOPROTEIN"/>
    <property type="match status" value="1"/>
</dbReference>